<dbReference type="RefSeq" id="WP_200239061.1">
    <property type="nucleotide sequence ID" value="NZ_NRRY01000003.1"/>
</dbReference>
<dbReference type="EMBL" id="NRRY01000003">
    <property type="protein sequence ID" value="MBK1617581.1"/>
    <property type="molecule type" value="Genomic_DNA"/>
</dbReference>
<dbReference type="Proteomes" id="UP001138768">
    <property type="component" value="Unassembled WGS sequence"/>
</dbReference>
<feature type="region of interest" description="Disordered" evidence="1">
    <location>
        <begin position="101"/>
        <end position="126"/>
    </location>
</feature>
<evidence type="ECO:0000313" key="2">
    <source>
        <dbReference type="EMBL" id="MBK1617581.1"/>
    </source>
</evidence>
<accession>A0A9X1B3F5</accession>
<evidence type="ECO:0000256" key="1">
    <source>
        <dbReference type="SAM" id="MobiDB-lite"/>
    </source>
</evidence>
<feature type="compositionally biased region" description="Basic residues" evidence="1">
    <location>
        <begin position="117"/>
        <end position="126"/>
    </location>
</feature>
<evidence type="ECO:0000313" key="3">
    <source>
        <dbReference type="Proteomes" id="UP001138768"/>
    </source>
</evidence>
<sequence>MSAIRRLLERAQPGSAGGIAQHIRRGERLAVLIQARWGLQRPEQWRAKHLRWVLERGLMDLSPASRYHYYRTSRVLAATLGHWPAWEAALRGPWMHPAGLGTPKMRDATVRGGRPPKLAHRAKLQR</sequence>
<name>A0A9X1B3F5_9GAMM</name>
<gene>
    <name evidence="2" type="ORF">CKO42_03755</name>
</gene>
<comment type="caution">
    <text evidence="2">The sequence shown here is derived from an EMBL/GenBank/DDBJ whole genome shotgun (WGS) entry which is preliminary data.</text>
</comment>
<protein>
    <submittedName>
        <fullName evidence="2">Uncharacterized protein</fullName>
    </submittedName>
</protein>
<keyword evidence="3" id="KW-1185">Reference proteome</keyword>
<reference evidence="2 3" key="1">
    <citation type="journal article" date="2020" name="Microorganisms">
        <title>Osmotic Adaptation and Compatible Solute Biosynthesis of Phototrophic Bacteria as Revealed from Genome Analyses.</title>
        <authorList>
            <person name="Imhoff J.F."/>
            <person name="Rahn T."/>
            <person name="Kunzel S."/>
            <person name="Keller A."/>
            <person name="Neulinger S.C."/>
        </authorList>
    </citation>
    <scope>NUCLEOTIDE SEQUENCE [LARGE SCALE GENOMIC DNA]</scope>
    <source>
        <strain evidence="2 3">DSM 25653</strain>
    </source>
</reference>
<organism evidence="2 3">
    <name type="scientific">Lamprobacter modestohalophilus</name>
    <dbReference type="NCBI Taxonomy" id="1064514"/>
    <lineage>
        <taxon>Bacteria</taxon>
        <taxon>Pseudomonadati</taxon>
        <taxon>Pseudomonadota</taxon>
        <taxon>Gammaproteobacteria</taxon>
        <taxon>Chromatiales</taxon>
        <taxon>Chromatiaceae</taxon>
        <taxon>Lamprobacter</taxon>
    </lineage>
</organism>
<dbReference type="AlphaFoldDB" id="A0A9X1B3F5"/>
<proteinExistence type="predicted"/>